<comment type="caution">
    <text evidence="3">The sequence shown here is derived from an EMBL/GenBank/DDBJ whole genome shotgun (WGS) entry which is preliminary data.</text>
</comment>
<feature type="compositionally biased region" description="Basic and acidic residues" evidence="1">
    <location>
        <begin position="230"/>
        <end position="244"/>
    </location>
</feature>
<feature type="compositionally biased region" description="Basic and acidic residues" evidence="1">
    <location>
        <begin position="456"/>
        <end position="466"/>
    </location>
</feature>
<feature type="compositionally biased region" description="Polar residues" evidence="1">
    <location>
        <begin position="320"/>
        <end position="335"/>
    </location>
</feature>
<feature type="compositionally biased region" description="Basic and acidic residues" evidence="1">
    <location>
        <begin position="576"/>
        <end position="591"/>
    </location>
</feature>
<dbReference type="InterPro" id="IPR004274">
    <property type="entry name" value="FCP1_dom"/>
</dbReference>
<accession>A0AAN6M0M0</accession>
<dbReference type="InterPro" id="IPR050365">
    <property type="entry name" value="TIM50"/>
</dbReference>
<dbReference type="GO" id="GO:1904262">
    <property type="term" value="P:negative regulation of TORC1 signaling"/>
    <property type="evidence" value="ECO:0007669"/>
    <property type="project" value="UniProtKB-ARBA"/>
</dbReference>
<dbReference type="GO" id="GO:0034198">
    <property type="term" value="P:cellular response to amino acid starvation"/>
    <property type="evidence" value="ECO:0007669"/>
    <property type="project" value="UniProtKB-ARBA"/>
</dbReference>
<dbReference type="SUPFAM" id="SSF56784">
    <property type="entry name" value="HAD-like"/>
    <property type="match status" value="1"/>
</dbReference>
<feature type="compositionally biased region" description="Basic and acidic residues" evidence="1">
    <location>
        <begin position="541"/>
        <end position="564"/>
    </location>
</feature>
<dbReference type="CDD" id="cd07521">
    <property type="entry name" value="HAD_FCP1-like"/>
    <property type="match status" value="1"/>
</dbReference>
<protein>
    <recommendedName>
        <fullName evidence="2">FCP1 homology domain-containing protein</fullName>
    </recommendedName>
</protein>
<dbReference type="Gene3D" id="3.40.50.1000">
    <property type="entry name" value="HAD superfamily/HAD-like"/>
    <property type="match status" value="1"/>
</dbReference>
<dbReference type="Pfam" id="PF03031">
    <property type="entry name" value="NIF"/>
    <property type="match status" value="1"/>
</dbReference>
<evidence type="ECO:0000259" key="2">
    <source>
        <dbReference type="PROSITE" id="PS50969"/>
    </source>
</evidence>
<reference evidence="3 4" key="1">
    <citation type="submission" date="2021-02" db="EMBL/GenBank/DDBJ databases">
        <title>Genome assembly of Pseudopithomyces chartarum.</title>
        <authorList>
            <person name="Jauregui R."/>
            <person name="Singh J."/>
            <person name="Voisey C."/>
        </authorList>
    </citation>
    <scope>NUCLEOTIDE SEQUENCE [LARGE SCALE GENOMIC DNA]</scope>
    <source>
        <strain evidence="3 4">AGR01</strain>
    </source>
</reference>
<dbReference type="GO" id="GO:0016791">
    <property type="term" value="F:phosphatase activity"/>
    <property type="evidence" value="ECO:0007669"/>
    <property type="project" value="InterPro"/>
</dbReference>
<organism evidence="3 4">
    <name type="scientific">Pseudopithomyces chartarum</name>
    <dbReference type="NCBI Taxonomy" id="1892770"/>
    <lineage>
        <taxon>Eukaryota</taxon>
        <taxon>Fungi</taxon>
        <taxon>Dikarya</taxon>
        <taxon>Ascomycota</taxon>
        <taxon>Pezizomycotina</taxon>
        <taxon>Dothideomycetes</taxon>
        <taxon>Pleosporomycetidae</taxon>
        <taxon>Pleosporales</taxon>
        <taxon>Massarineae</taxon>
        <taxon>Didymosphaeriaceae</taxon>
        <taxon>Pseudopithomyces</taxon>
    </lineage>
</organism>
<gene>
    <name evidence="3" type="ORF">GRF29_28g2412898</name>
</gene>
<proteinExistence type="predicted"/>
<feature type="compositionally biased region" description="Basic and acidic residues" evidence="1">
    <location>
        <begin position="426"/>
        <end position="435"/>
    </location>
</feature>
<dbReference type="EMBL" id="WVTA01000004">
    <property type="protein sequence ID" value="KAK3214225.1"/>
    <property type="molecule type" value="Genomic_DNA"/>
</dbReference>
<dbReference type="InterPro" id="IPR011948">
    <property type="entry name" value="Dullard_phosphatase"/>
</dbReference>
<dbReference type="GO" id="GO:0045944">
    <property type="term" value="P:positive regulation of transcription by RNA polymerase II"/>
    <property type="evidence" value="ECO:0007669"/>
    <property type="project" value="UniProtKB-ARBA"/>
</dbReference>
<dbReference type="GO" id="GO:0009651">
    <property type="term" value="P:response to salt stress"/>
    <property type="evidence" value="ECO:0007669"/>
    <property type="project" value="UniProtKB-ARBA"/>
</dbReference>
<feature type="region of interest" description="Disordered" evidence="1">
    <location>
        <begin position="203"/>
        <end position="564"/>
    </location>
</feature>
<dbReference type="FunFam" id="3.40.50.1000:FF:000043">
    <property type="entry name" value="General stress response phosphoprotein phosphatase Psr1/2"/>
    <property type="match status" value="1"/>
</dbReference>
<dbReference type="Proteomes" id="UP001280581">
    <property type="component" value="Unassembled WGS sequence"/>
</dbReference>
<feature type="compositionally biased region" description="Basic and acidic residues" evidence="1">
    <location>
        <begin position="602"/>
        <end position="612"/>
    </location>
</feature>
<feature type="region of interest" description="Disordered" evidence="1">
    <location>
        <begin position="576"/>
        <end position="619"/>
    </location>
</feature>
<feature type="compositionally biased region" description="Polar residues" evidence="1">
    <location>
        <begin position="364"/>
        <end position="375"/>
    </location>
</feature>
<dbReference type="InterPro" id="IPR036412">
    <property type="entry name" value="HAD-like_sf"/>
</dbReference>
<feature type="compositionally biased region" description="Basic residues" evidence="1">
    <location>
        <begin position="351"/>
        <end position="362"/>
    </location>
</feature>
<dbReference type="SMART" id="SM00577">
    <property type="entry name" value="CPDc"/>
    <property type="match status" value="1"/>
</dbReference>
<feature type="domain" description="FCP1 homology" evidence="2">
    <location>
        <begin position="632"/>
        <end position="790"/>
    </location>
</feature>
<feature type="compositionally biased region" description="Low complexity" evidence="1">
    <location>
        <begin position="516"/>
        <end position="537"/>
    </location>
</feature>
<evidence type="ECO:0000256" key="1">
    <source>
        <dbReference type="SAM" id="MobiDB-lite"/>
    </source>
</evidence>
<dbReference type="PROSITE" id="PS50969">
    <property type="entry name" value="FCP1"/>
    <property type="match status" value="1"/>
</dbReference>
<dbReference type="InterPro" id="IPR023214">
    <property type="entry name" value="HAD_sf"/>
</dbReference>
<name>A0AAN6M0M0_9PLEO</name>
<sequence length="806" mass="86332">MQMPEMQGTELCTRCSLARWPAAPGRRAAADDGSIACDEQAGGAANWTTHGRVPRKCCSSPAPMSKCPQAWPPTPGCELHKSAATLPTPGVGTRLPPRLHCCRLASSALCNSQGAVVAASPNPVSPESHTILPLHPLQLLRARPASSTGAILSSLHPHPPRAHLQRRPRPTLLLAPALVSRLECALYHRQAALTCACTIRLPTALPPRDGTPKGGATASITSIRIPSASEPRRSAMSHHPETRAQPDAADQPSIVKPTASDVTSDRPNGSASDSAPAASSQRLSASDDLHRSTSRPQDAAESSAASEREPKKKRSFLNIPRSTSQSNDEQTPTGTGLSGATVADSESVGRGSKRSFLGKRRAGSTASSKRSQHAATSEKADQPPPVPAAENREGSTRSKTKKSGGLLACLPCFAPKDSTPAGETTENVKKVEKVQPIRTSQPAHKIDPTAESSTADSKEPLDEKSAGEALGANRDGVHSDGTADPPSTDALPKIVTRSSSKKQAEQSPLPQPPSQPGTLQTGPAINVQGPTPGTTPVQPRPSHEQEQIIHDRTESQEEKDHDIEMNDVPIATTDVRHEGDESSDAAHDVPPKIDLPPAPPLEQREKAVRDQTSDTSMSEPQQKYLLGPIRPEFKGKKCLVLDLDETLVHSSFKILAQADFTIPVEIEGQYHNVYVIKRPGVDQFMKRVGELYEVVVFTASVSKYGDPLLDQLDIHGVVHHRLFRESCYNHQGNYVKDLSQIGRDLKDTIIIDNSPTSYIFHPQHAVPISSWFSDAHDNELLDLIPVLEDLAGAQVSDVSLVLDVAL</sequence>
<dbReference type="NCBIfam" id="TIGR02251">
    <property type="entry name" value="HIF-SF_euk"/>
    <property type="match status" value="1"/>
</dbReference>
<keyword evidence="4" id="KW-1185">Reference proteome</keyword>
<dbReference type="PANTHER" id="PTHR12210">
    <property type="entry name" value="DULLARD PROTEIN PHOSPHATASE"/>
    <property type="match status" value="1"/>
</dbReference>
<evidence type="ECO:0000313" key="3">
    <source>
        <dbReference type="EMBL" id="KAK3214225.1"/>
    </source>
</evidence>
<feature type="compositionally biased region" description="Low complexity" evidence="1">
    <location>
        <begin position="270"/>
        <end position="280"/>
    </location>
</feature>
<dbReference type="AlphaFoldDB" id="A0AAN6M0M0"/>
<evidence type="ECO:0000313" key="4">
    <source>
        <dbReference type="Proteomes" id="UP001280581"/>
    </source>
</evidence>
<feature type="compositionally biased region" description="Polar residues" evidence="1">
    <location>
        <begin position="260"/>
        <end position="269"/>
    </location>
</feature>